<evidence type="ECO:0000256" key="1">
    <source>
        <dbReference type="SAM" id="Phobius"/>
    </source>
</evidence>
<protein>
    <submittedName>
        <fullName evidence="2">Uncharacterized protein</fullName>
    </submittedName>
</protein>
<keyword evidence="1" id="KW-1133">Transmembrane helix</keyword>
<evidence type="ECO:0000313" key="3">
    <source>
        <dbReference type="Proteomes" id="UP001175271"/>
    </source>
</evidence>
<gene>
    <name evidence="2" type="ORF">QR680_005805</name>
</gene>
<name>A0AA39HUQ2_9BILA</name>
<dbReference type="AlphaFoldDB" id="A0AA39HUQ2"/>
<keyword evidence="3" id="KW-1185">Reference proteome</keyword>
<organism evidence="2 3">
    <name type="scientific">Steinernema hermaphroditum</name>
    <dbReference type="NCBI Taxonomy" id="289476"/>
    <lineage>
        <taxon>Eukaryota</taxon>
        <taxon>Metazoa</taxon>
        <taxon>Ecdysozoa</taxon>
        <taxon>Nematoda</taxon>
        <taxon>Chromadorea</taxon>
        <taxon>Rhabditida</taxon>
        <taxon>Tylenchina</taxon>
        <taxon>Panagrolaimomorpha</taxon>
        <taxon>Strongyloidoidea</taxon>
        <taxon>Steinernematidae</taxon>
        <taxon>Steinernema</taxon>
    </lineage>
</organism>
<comment type="caution">
    <text evidence="2">The sequence shown here is derived from an EMBL/GenBank/DDBJ whole genome shotgun (WGS) entry which is preliminary data.</text>
</comment>
<keyword evidence="1" id="KW-0812">Transmembrane</keyword>
<proteinExistence type="predicted"/>
<dbReference type="EMBL" id="JAUCMV010000003">
    <property type="protein sequence ID" value="KAK0411719.1"/>
    <property type="molecule type" value="Genomic_DNA"/>
</dbReference>
<accession>A0AA39HUQ2</accession>
<reference evidence="2" key="1">
    <citation type="submission" date="2023-06" db="EMBL/GenBank/DDBJ databases">
        <title>Genomic analysis of the entomopathogenic nematode Steinernema hermaphroditum.</title>
        <authorList>
            <person name="Schwarz E.M."/>
            <person name="Heppert J.K."/>
            <person name="Baniya A."/>
            <person name="Schwartz H.T."/>
            <person name="Tan C.-H."/>
            <person name="Antoshechkin I."/>
            <person name="Sternberg P.W."/>
            <person name="Goodrich-Blair H."/>
            <person name="Dillman A.R."/>
        </authorList>
    </citation>
    <scope>NUCLEOTIDE SEQUENCE</scope>
    <source>
        <strain evidence="2">PS9179</strain>
        <tissue evidence="2">Whole animal</tissue>
    </source>
</reference>
<sequence length="80" mass="9125">MIRKKKADESSGEMQMNELQQEQYQKEGKFRLMTLKGTPAFVGVFLGIVYILVILGLLAAAGVLSKWNPHYTVLERPYHL</sequence>
<feature type="transmembrane region" description="Helical" evidence="1">
    <location>
        <begin position="40"/>
        <end position="64"/>
    </location>
</feature>
<keyword evidence="1" id="KW-0472">Membrane</keyword>
<evidence type="ECO:0000313" key="2">
    <source>
        <dbReference type="EMBL" id="KAK0411719.1"/>
    </source>
</evidence>
<dbReference type="Proteomes" id="UP001175271">
    <property type="component" value="Unassembled WGS sequence"/>
</dbReference>